<evidence type="ECO:0000259" key="1">
    <source>
        <dbReference type="PROSITE" id="PS00028"/>
    </source>
</evidence>
<organism evidence="2 3">
    <name type="scientific">Thelonectria olida</name>
    <dbReference type="NCBI Taxonomy" id="1576542"/>
    <lineage>
        <taxon>Eukaryota</taxon>
        <taxon>Fungi</taxon>
        <taxon>Dikarya</taxon>
        <taxon>Ascomycota</taxon>
        <taxon>Pezizomycotina</taxon>
        <taxon>Sordariomycetes</taxon>
        <taxon>Hypocreomycetidae</taxon>
        <taxon>Hypocreales</taxon>
        <taxon>Nectriaceae</taxon>
        <taxon>Thelonectria</taxon>
    </lineage>
</organism>
<reference evidence="2 3" key="1">
    <citation type="journal article" date="2021" name="Nat. Commun.">
        <title>Genetic determinants of endophytism in the Arabidopsis root mycobiome.</title>
        <authorList>
            <person name="Mesny F."/>
            <person name="Miyauchi S."/>
            <person name="Thiergart T."/>
            <person name="Pickel B."/>
            <person name="Atanasova L."/>
            <person name="Karlsson M."/>
            <person name="Huettel B."/>
            <person name="Barry K.W."/>
            <person name="Haridas S."/>
            <person name="Chen C."/>
            <person name="Bauer D."/>
            <person name="Andreopoulos W."/>
            <person name="Pangilinan J."/>
            <person name="LaButti K."/>
            <person name="Riley R."/>
            <person name="Lipzen A."/>
            <person name="Clum A."/>
            <person name="Drula E."/>
            <person name="Henrissat B."/>
            <person name="Kohler A."/>
            <person name="Grigoriev I.V."/>
            <person name="Martin F.M."/>
            <person name="Hacquard S."/>
        </authorList>
    </citation>
    <scope>NUCLEOTIDE SEQUENCE [LARGE SCALE GENOMIC DNA]</scope>
    <source>
        <strain evidence="2 3">MPI-CAGE-CH-0241</strain>
    </source>
</reference>
<dbReference type="PROSITE" id="PS00028">
    <property type="entry name" value="ZINC_FINGER_C2H2_1"/>
    <property type="match status" value="1"/>
</dbReference>
<evidence type="ECO:0000313" key="3">
    <source>
        <dbReference type="Proteomes" id="UP000777438"/>
    </source>
</evidence>
<comment type="caution">
    <text evidence="2">The sequence shown here is derived from an EMBL/GenBank/DDBJ whole genome shotgun (WGS) entry which is preliminary data.</text>
</comment>
<proteinExistence type="predicted"/>
<dbReference type="AlphaFoldDB" id="A0A9P8W746"/>
<keyword evidence="3" id="KW-1185">Reference proteome</keyword>
<evidence type="ECO:0000313" key="2">
    <source>
        <dbReference type="EMBL" id="KAH6891095.1"/>
    </source>
</evidence>
<dbReference type="InterPro" id="IPR013087">
    <property type="entry name" value="Znf_C2H2_type"/>
</dbReference>
<name>A0A9P8W746_9HYPO</name>
<gene>
    <name evidence="2" type="ORF">B0T10DRAFT_302230</name>
</gene>
<sequence length="185" mass="20911">MLKGPPDELSPIRLIRGLGHAAQIGVYQRCSQPRTYLFPVCQQCTAFFDRLHIPQQHQVGHEGQDNGPRVFVRLTSPSRRKPQPTSSSLATTDLALPLRWVPLMHCDALPSLCRHASHLRVKQTLTARTAARAEEARRTIDDMDEERFDPSSRLYPNKGSLLVICNYPDRTPSISFQVDSTLDRV</sequence>
<feature type="domain" description="C2H2-type" evidence="1">
    <location>
        <begin position="41"/>
        <end position="61"/>
    </location>
</feature>
<dbReference type="Proteomes" id="UP000777438">
    <property type="component" value="Unassembled WGS sequence"/>
</dbReference>
<accession>A0A9P8W746</accession>
<dbReference type="EMBL" id="JAGPYM010000008">
    <property type="protein sequence ID" value="KAH6891095.1"/>
    <property type="molecule type" value="Genomic_DNA"/>
</dbReference>
<protein>
    <recommendedName>
        <fullName evidence="1">C2H2-type domain-containing protein</fullName>
    </recommendedName>
</protein>